<dbReference type="InterPro" id="IPR023214">
    <property type="entry name" value="HAD_sf"/>
</dbReference>
<reference evidence="5 6" key="2">
    <citation type="submission" date="2021-05" db="EMBL/GenBank/DDBJ databases">
        <title>Ecology and evolution of chlamydial symbionts of arthropods.</title>
        <authorList>
            <person name="Halter T."/>
            <person name="Sixt B.S."/>
            <person name="Toenshoff E.R."/>
            <person name="Koestlbacher S."/>
            <person name="Schulz F."/>
            <person name="Kostanjsek R."/>
            <person name="Collingro A."/>
            <person name="Hendrickx F."/>
            <person name="Horn M."/>
        </authorList>
    </citation>
    <scope>NUCLEOTIDE SEQUENCE [LARGE SCALE GENOMIC DNA]</scope>
    <source>
        <strain evidence="5 6">15C</strain>
    </source>
</reference>
<dbReference type="Proteomes" id="UP000822862">
    <property type="component" value="Chromosome"/>
</dbReference>
<keyword evidence="6" id="KW-1185">Reference proteome</keyword>
<dbReference type="InterPro" id="IPR041492">
    <property type="entry name" value="HAD_2"/>
</dbReference>
<evidence type="ECO:0000256" key="2">
    <source>
        <dbReference type="ARBA" id="ARBA00004818"/>
    </source>
</evidence>
<dbReference type="PANTHER" id="PTHR43434">
    <property type="entry name" value="PHOSPHOGLYCOLATE PHOSPHATASE"/>
    <property type="match status" value="1"/>
</dbReference>
<evidence type="ECO:0000256" key="1">
    <source>
        <dbReference type="ARBA" id="ARBA00000830"/>
    </source>
</evidence>
<dbReference type="EMBL" id="CP075585">
    <property type="protein sequence ID" value="QZA58774.1"/>
    <property type="molecule type" value="Genomic_DNA"/>
</dbReference>
<evidence type="ECO:0000313" key="5">
    <source>
        <dbReference type="EMBL" id="QZA58774.1"/>
    </source>
</evidence>
<dbReference type="InterPro" id="IPR036412">
    <property type="entry name" value="HAD-like_sf"/>
</dbReference>
<dbReference type="InterPro" id="IPR023198">
    <property type="entry name" value="PGP-like_dom2"/>
</dbReference>
<keyword evidence="5" id="KW-0378">Hydrolase</keyword>
<evidence type="ECO:0000256" key="4">
    <source>
        <dbReference type="ARBA" id="ARBA00013078"/>
    </source>
</evidence>
<dbReference type="PANTHER" id="PTHR43434:SF1">
    <property type="entry name" value="PHOSPHOGLYCOLATE PHOSPHATASE"/>
    <property type="match status" value="1"/>
</dbReference>
<proteinExistence type="inferred from homology"/>
<reference evidence="5 6" key="1">
    <citation type="submission" date="2020-01" db="EMBL/GenBank/DDBJ databases">
        <authorList>
            <person name="Sixt B."/>
            <person name="Schulz F."/>
            <person name="Kostanjsek R."/>
            <person name="Koestlbacher S."/>
            <person name="Collingro A."/>
            <person name="Toenshoff E."/>
            <person name="Horn M."/>
        </authorList>
    </citation>
    <scope>NUCLEOTIDE SEQUENCE [LARGE SCALE GENOMIC DNA]</scope>
    <source>
        <strain evidence="5 6">15C</strain>
    </source>
</reference>
<comment type="catalytic activity">
    <reaction evidence="1">
        <text>2-phosphoglycolate + H2O = glycolate + phosphate</text>
        <dbReference type="Rhea" id="RHEA:14369"/>
        <dbReference type="ChEBI" id="CHEBI:15377"/>
        <dbReference type="ChEBI" id="CHEBI:29805"/>
        <dbReference type="ChEBI" id="CHEBI:43474"/>
        <dbReference type="ChEBI" id="CHEBI:58033"/>
        <dbReference type="EC" id="3.1.3.18"/>
    </reaction>
</comment>
<evidence type="ECO:0000313" key="6">
    <source>
        <dbReference type="Proteomes" id="UP000822862"/>
    </source>
</evidence>
<dbReference type="SUPFAM" id="SSF56784">
    <property type="entry name" value="HAD-like"/>
    <property type="match status" value="1"/>
</dbReference>
<dbReference type="SFLD" id="SFLDG01129">
    <property type="entry name" value="C1.5:_HAD__Beta-PGM__Phosphata"/>
    <property type="match status" value="1"/>
</dbReference>
<evidence type="ECO:0000256" key="3">
    <source>
        <dbReference type="ARBA" id="ARBA00006171"/>
    </source>
</evidence>
<dbReference type="InterPro" id="IPR050155">
    <property type="entry name" value="HAD-like_hydrolase_sf"/>
</dbReference>
<gene>
    <name evidence="5" type="ORF">RHAB15C_0000653</name>
</gene>
<comment type="similarity">
    <text evidence="3">Belongs to the HAD-like hydrolase superfamily. CbbY/CbbZ/Gph/YieH family.</text>
</comment>
<dbReference type="SFLD" id="SFLDS00003">
    <property type="entry name" value="Haloacid_Dehalogenase"/>
    <property type="match status" value="1"/>
</dbReference>
<name>A0ABX8YZJ1_9BACT</name>
<dbReference type="GO" id="GO:0004427">
    <property type="term" value="F:inorganic diphosphate phosphatase activity"/>
    <property type="evidence" value="ECO:0007669"/>
    <property type="project" value="UniProtKB-EC"/>
</dbReference>
<dbReference type="Gene3D" id="3.40.50.1000">
    <property type="entry name" value="HAD superfamily/HAD-like"/>
    <property type="match status" value="1"/>
</dbReference>
<accession>A0ABX8YZJ1</accession>
<protein>
    <recommendedName>
        <fullName evidence="4">phosphoglycolate phosphatase</fullName>
        <ecNumber evidence="4">3.1.3.18</ecNumber>
    </recommendedName>
</protein>
<dbReference type="Gene3D" id="1.10.150.240">
    <property type="entry name" value="Putative phosphatase, domain 2"/>
    <property type="match status" value="1"/>
</dbReference>
<sequence>MDKIIISWYKIRIMYKETTSFCPSIKMVLFDHDDTLVGTLKAKWAQHKYIAQTFYGKKLKNEELRFHWGKPLTLLLKLLYETDHVNIAMSYNIATRSKFPKTLFKDTISTLNALHSLGKKLGLVTATTRSNLEYDLKTLRIPSELFDYIQTEDDTVFHKPDSRVFDPALFWLAKQGIQPHEVLYVGDLLNDMIAARGAGIEFIGVGTGIFSVEEFKKHQAKGINRLSDLIDLFRNYDTCVV</sequence>
<dbReference type="NCBIfam" id="TIGR01549">
    <property type="entry name" value="HAD-SF-IA-v1"/>
    <property type="match status" value="1"/>
</dbReference>
<dbReference type="Pfam" id="PF13419">
    <property type="entry name" value="HAD_2"/>
    <property type="match status" value="1"/>
</dbReference>
<comment type="pathway">
    <text evidence="2">Organic acid metabolism; glycolate biosynthesis; glycolate from 2-phosphoglycolate: step 1/1.</text>
</comment>
<organism evidence="5 6">
    <name type="scientific">Candidatus Rhabdochlamydia porcellionis</name>
    <dbReference type="NCBI Taxonomy" id="225148"/>
    <lineage>
        <taxon>Bacteria</taxon>
        <taxon>Pseudomonadati</taxon>
        <taxon>Chlamydiota</taxon>
        <taxon>Chlamydiia</taxon>
        <taxon>Parachlamydiales</taxon>
        <taxon>Candidatus Rhabdochlamydiaceae</taxon>
        <taxon>Candidatus Rhabdochlamydia</taxon>
    </lineage>
</organism>
<dbReference type="EC" id="3.1.3.18" evidence="4"/>
<dbReference type="InterPro" id="IPR006439">
    <property type="entry name" value="HAD-SF_hydro_IA"/>
</dbReference>